<gene>
    <name evidence="1" type="ORF">JBKA6_0931</name>
</gene>
<dbReference type="AlphaFoldDB" id="A0A1J1EBQ7"/>
<sequence length="203" mass="22919">MKMKKRIFILSIFAVLNYSCSTSIGLRLGMPETLADALEPKDLTIKTSYKSIYSDGDIPTYDENKELNSTVFGGFSYPCLTSLKRKFNYFFDLKFIPVNSKDEIQIDVNLKKIDLSFYPSEGILFAEESIDYTYMVDLNVSITINYKGETFTKDIGFLSTDNSMTKKGDDSSIASGISKAIDKAYVKCIRKVNDLIDNTIINI</sequence>
<evidence type="ECO:0000313" key="2">
    <source>
        <dbReference type="Proteomes" id="UP000243197"/>
    </source>
</evidence>
<protein>
    <submittedName>
        <fullName evidence="1">Uncharacterized protein</fullName>
    </submittedName>
</protein>
<dbReference type="EMBL" id="AP014564">
    <property type="protein sequence ID" value="BAV94944.1"/>
    <property type="molecule type" value="Genomic_DNA"/>
</dbReference>
<organism evidence="1 2">
    <name type="scientific">Ichthyobacterium seriolicida</name>
    <dbReference type="NCBI Taxonomy" id="242600"/>
    <lineage>
        <taxon>Bacteria</taxon>
        <taxon>Pseudomonadati</taxon>
        <taxon>Bacteroidota</taxon>
        <taxon>Flavobacteriia</taxon>
        <taxon>Flavobacteriales</taxon>
        <taxon>Ichthyobacteriaceae</taxon>
        <taxon>Ichthyobacterium</taxon>
    </lineage>
</organism>
<accession>A0A1J1EBQ7</accession>
<name>A0A1J1EBQ7_9FLAO</name>
<evidence type="ECO:0000313" key="1">
    <source>
        <dbReference type="EMBL" id="BAV94944.1"/>
    </source>
</evidence>
<proteinExistence type="predicted"/>
<reference evidence="1 2" key="1">
    <citation type="submission" date="2014-03" db="EMBL/GenBank/DDBJ databases">
        <title>complete genome sequence of Flavobacteriaceae bacterium JBKA-6.</title>
        <authorList>
            <person name="Takano T."/>
            <person name="Nakamura Y."/>
            <person name="Takuma S."/>
            <person name="Yasuike M."/>
            <person name="Matsuyama T."/>
            <person name="Sakai T."/>
            <person name="Fujiwara A."/>
            <person name="Kimoto K."/>
            <person name="Fukuda Y."/>
            <person name="Kondo H."/>
            <person name="Hirono I."/>
            <person name="Nakayasu C."/>
        </authorList>
    </citation>
    <scope>NUCLEOTIDE SEQUENCE [LARGE SCALE GENOMIC DNA]</scope>
    <source>
        <strain evidence="1 2">JBKA-6</strain>
    </source>
</reference>
<keyword evidence="2" id="KW-1185">Reference proteome</keyword>
<dbReference type="Proteomes" id="UP000243197">
    <property type="component" value="Chromosome"/>
</dbReference>
<dbReference type="KEGG" id="ise:JBKA6_0931"/>